<evidence type="ECO:0000313" key="12">
    <source>
        <dbReference type="Proteomes" id="UP001595989"/>
    </source>
</evidence>
<evidence type="ECO:0000256" key="7">
    <source>
        <dbReference type="ARBA" id="ARBA00035120"/>
    </source>
</evidence>
<dbReference type="Proteomes" id="UP001595989">
    <property type="component" value="Unassembled WGS sequence"/>
</dbReference>
<comment type="subcellular location">
    <subcellularLocation>
        <location evidence="1 10">Cell membrane</location>
        <topology evidence="1 10">Multi-pass membrane protein</topology>
    </subcellularLocation>
</comment>
<evidence type="ECO:0000256" key="9">
    <source>
        <dbReference type="ARBA" id="ARBA00049940"/>
    </source>
</evidence>
<keyword evidence="2 10" id="KW-1003">Cell membrane</keyword>
<feature type="binding site" evidence="10">
    <location>
        <position position="74"/>
    </location>
    <ligand>
        <name>Na(+)</name>
        <dbReference type="ChEBI" id="CHEBI:29101"/>
        <note>structural</note>
    </ligand>
</feature>
<keyword evidence="6 10" id="KW-0407">Ion channel</keyword>
<organism evidence="11 12">
    <name type="scientific">Virgibacillus kekensis</name>
    <dbReference type="NCBI Taxonomy" id="202261"/>
    <lineage>
        <taxon>Bacteria</taxon>
        <taxon>Bacillati</taxon>
        <taxon>Bacillota</taxon>
        <taxon>Bacilli</taxon>
        <taxon>Bacillales</taxon>
        <taxon>Bacillaceae</taxon>
        <taxon>Virgibacillus</taxon>
    </lineage>
</organism>
<keyword evidence="5 10" id="KW-0472">Membrane</keyword>
<keyword evidence="10" id="KW-0915">Sodium</keyword>
<feature type="transmembrane region" description="Helical" evidence="10">
    <location>
        <begin position="94"/>
        <end position="114"/>
    </location>
</feature>
<evidence type="ECO:0000256" key="6">
    <source>
        <dbReference type="ARBA" id="ARBA00023303"/>
    </source>
</evidence>
<dbReference type="InterPro" id="IPR003691">
    <property type="entry name" value="FluC"/>
</dbReference>
<name>A0ABV9DK37_9BACI</name>
<dbReference type="PANTHER" id="PTHR28259:SF1">
    <property type="entry name" value="FLUORIDE EXPORT PROTEIN 1-RELATED"/>
    <property type="match status" value="1"/>
</dbReference>
<keyword evidence="10" id="KW-0813">Transport</keyword>
<feature type="binding site" evidence="10">
    <location>
        <position position="77"/>
    </location>
    <ligand>
        <name>Na(+)</name>
        <dbReference type="ChEBI" id="CHEBI:29101"/>
        <note>structural</note>
    </ligand>
</feature>
<comment type="catalytic activity">
    <reaction evidence="8">
        <text>fluoride(in) = fluoride(out)</text>
        <dbReference type="Rhea" id="RHEA:76159"/>
        <dbReference type="ChEBI" id="CHEBI:17051"/>
    </reaction>
    <physiologicalReaction direction="left-to-right" evidence="8">
        <dbReference type="Rhea" id="RHEA:76160"/>
    </physiologicalReaction>
</comment>
<proteinExistence type="inferred from homology"/>
<evidence type="ECO:0000256" key="3">
    <source>
        <dbReference type="ARBA" id="ARBA00022692"/>
    </source>
</evidence>
<dbReference type="Pfam" id="PF02537">
    <property type="entry name" value="CRCB"/>
    <property type="match status" value="1"/>
</dbReference>
<evidence type="ECO:0000313" key="11">
    <source>
        <dbReference type="EMBL" id="MFC4558699.1"/>
    </source>
</evidence>
<gene>
    <name evidence="10" type="primary">fluC</name>
    <name evidence="10" type="synonym">crcB</name>
    <name evidence="11" type="ORF">ACFO3D_10805</name>
</gene>
<comment type="similarity">
    <text evidence="7 10">Belongs to the fluoride channel Fluc/FEX (TC 1.A.43) family.</text>
</comment>
<comment type="activity regulation">
    <text evidence="10">Na(+) is not transported, but it plays an essential structural role and its presence is essential for fluoride channel function.</text>
</comment>
<comment type="caution">
    <text evidence="11">The sequence shown here is derived from an EMBL/GenBank/DDBJ whole genome shotgun (WGS) entry which is preliminary data.</text>
</comment>
<dbReference type="PANTHER" id="PTHR28259">
    <property type="entry name" value="FLUORIDE EXPORT PROTEIN 1-RELATED"/>
    <property type="match status" value="1"/>
</dbReference>
<feature type="transmembrane region" description="Helical" evidence="10">
    <location>
        <begin position="63"/>
        <end position="82"/>
    </location>
</feature>
<protein>
    <recommendedName>
        <fullName evidence="10">Fluoride-specific ion channel FluC</fullName>
    </recommendedName>
</protein>
<keyword evidence="10" id="KW-0406">Ion transport</keyword>
<dbReference type="RefSeq" id="WP_390295777.1">
    <property type="nucleotide sequence ID" value="NZ_JBHSFU010000005.1"/>
</dbReference>
<feature type="transmembrane region" description="Helical" evidence="10">
    <location>
        <begin position="32"/>
        <end position="51"/>
    </location>
</feature>
<reference evidence="12" key="1">
    <citation type="journal article" date="2019" name="Int. J. Syst. Evol. Microbiol.">
        <title>The Global Catalogue of Microorganisms (GCM) 10K type strain sequencing project: providing services to taxonomists for standard genome sequencing and annotation.</title>
        <authorList>
            <consortium name="The Broad Institute Genomics Platform"/>
            <consortium name="The Broad Institute Genome Sequencing Center for Infectious Disease"/>
            <person name="Wu L."/>
            <person name="Ma J."/>
        </authorList>
    </citation>
    <scope>NUCLEOTIDE SEQUENCE [LARGE SCALE GENOMIC DNA]</scope>
    <source>
        <strain evidence="12">CGMCC 4.7426</strain>
    </source>
</reference>
<keyword evidence="4 10" id="KW-1133">Transmembrane helix</keyword>
<evidence type="ECO:0000256" key="1">
    <source>
        <dbReference type="ARBA" id="ARBA00004651"/>
    </source>
</evidence>
<evidence type="ECO:0000256" key="8">
    <source>
        <dbReference type="ARBA" id="ARBA00035585"/>
    </source>
</evidence>
<dbReference type="HAMAP" id="MF_00454">
    <property type="entry name" value="FluC"/>
    <property type="match status" value="1"/>
</dbReference>
<keyword evidence="3 10" id="KW-0812">Transmembrane</keyword>
<comment type="function">
    <text evidence="9 10">Fluoride-specific ion channel. Important for reducing fluoride concentration in the cell, thus reducing its toxicity.</text>
</comment>
<keyword evidence="10" id="KW-0479">Metal-binding</keyword>
<evidence type="ECO:0000256" key="2">
    <source>
        <dbReference type="ARBA" id="ARBA00022475"/>
    </source>
</evidence>
<dbReference type="EMBL" id="JBHSFU010000005">
    <property type="protein sequence ID" value="MFC4558699.1"/>
    <property type="molecule type" value="Genomic_DNA"/>
</dbReference>
<evidence type="ECO:0000256" key="4">
    <source>
        <dbReference type="ARBA" id="ARBA00022989"/>
    </source>
</evidence>
<evidence type="ECO:0000256" key="10">
    <source>
        <dbReference type="HAMAP-Rule" id="MF_00454"/>
    </source>
</evidence>
<keyword evidence="12" id="KW-1185">Reference proteome</keyword>
<accession>A0ABV9DK37</accession>
<sequence>MNLKVYLAVGLGGMIGATGRYGLSGVWAGSGFPFGTLAANLIGCFLLGYLIHNSRLRERLGSIMVSGLGTGMIGAFTTFSTFSVETVRLFDKSITLAAGYVLISLFGGLGLSYVSSQLAKRKQAVS</sequence>
<evidence type="ECO:0000256" key="5">
    <source>
        <dbReference type="ARBA" id="ARBA00023136"/>
    </source>
</evidence>